<evidence type="ECO:0000256" key="1">
    <source>
        <dbReference type="ARBA" id="ARBA00008511"/>
    </source>
</evidence>
<protein>
    <recommendedName>
        <fullName evidence="2">PIH1 N-terminal domain-containing protein</fullName>
    </recommendedName>
</protein>
<dbReference type="AlphaFoldDB" id="A0A8H7R388"/>
<dbReference type="InterPro" id="IPR012981">
    <property type="entry name" value="PIH1_N"/>
</dbReference>
<dbReference type="GO" id="GO:1990904">
    <property type="term" value="C:ribonucleoprotein complex"/>
    <property type="evidence" value="ECO:0007669"/>
    <property type="project" value="TreeGrafter"/>
</dbReference>
<dbReference type="GO" id="GO:0000492">
    <property type="term" value="P:box C/D snoRNP assembly"/>
    <property type="evidence" value="ECO:0007669"/>
    <property type="project" value="TreeGrafter"/>
</dbReference>
<dbReference type="OrthoDB" id="5135119at2759"/>
<comment type="similarity">
    <text evidence="1">Belongs to the PIH1 family.</text>
</comment>
<dbReference type="EMBL" id="JAEPRC010000222">
    <property type="protein sequence ID" value="KAG2203659.1"/>
    <property type="molecule type" value="Genomic_DNA"/>
</dbReference>
<keyword evidence="4" id="KW-1185">Reference proteome</keyword>
<evidence type="ECO:0000313" key="4">
    <source>
        <dbReference type="Proteomes" id="UP000650833"/>
    </source>
</evidence>
<proteinExistence type="inferred from homology"/>
<comment type="caution">
    <text evidence="3">The sequence shown here is derived from an EMBL/GenBank/DDBJ whole genome shotgun (WGS) entry which is preliminary data.</text>
</comment>
<dbReference type="Pfam" id="PF08190">
    <property type="entry name" value="PIH1"/>
    <property type="match status" value="1"/>
</dbReference>
<sequence>MPILEVIEDNDTSNPFLVGPNNKTPDFDQLTQEEQTALLDHIASQVANDPKAFERLATTFLGQATKQDFNTVNIQPQAGYVCKTHVVSSTSKKHKVGSIVYINICYSSSIPAPPIASEVEIQKALNAEPNVNFKVPLSMGQERNDGKGSLVMDACINMQPYLRSEKDLDFRLYILELSMEYVEEIVGVTLSREFTMPTTKSIGKIPGRVLRLPKPSLMTAIRTELNPQIKWQLKPQFIVDQAKELLIVVIEMPDNNFTSWTLDITLNKILLKLSNNLHTIPLKQHEIIVNHKENKVNFYRKSLELVLELKLATKNQYI</sequence>
<evidence type="ECO:0000313" key="3">
    <source>
        <dbReference type="EMBL" id="KAG2203659.1"/>
    </source>
</evidence>
<gene>
    <name evidence="3" type="ORF">INT46_004293</name>
</gene>
<dbReference type="GO" id="GO:0097255">
    <property type="term" value="C:R2TP complex"/>
    <property type="evidence" value="ECO:0007669"/>
    <property type="project" value="TreeGrafter"/>
</dbReference>
<accession>A0A8H7R388</accession>
<evidence type="ECO:0000259" key="2">
    <source>
        <dbReference type="Pfam" id="PF08190"/>
    </source>
</evidence>
<organism evidence="3 4">
    <name type="scientific">Mucor plumbeus</name>
    <dbReference type="NCBI Taxonomy" id="97098"/>
    <lineage>
        <taxon>Eukaryota</taxon>
        <taxon>Fungi</taxon>
        <taxon>Fungi incertae sedis</taxon>
        <taxon>Mucoromycota</taxon>
        <taxon>Mucoromycotina</taxon>
        <taxon>Mucoromycetes</taxon>
        <taxon>Mucorales</taxon>
        <taxon>Mucorineae</taxon>
        <taxon>Mucoraceae</taxon>
        <taxon>Mucor</taxon>
    </lineage>
</organism>
<dbReference type="Proteomes" id="UP000650833">
    <property type="component" value="Unassembled WGS sequence"/>
</dbReference>
<dbReference type="InterPro" id="IPR050734">
    <property type="entry name" value="PIH1/Kintoun_subfamily"/>
</dbReference>
<reference evidence="3" key="1">
    <citation type="submission" date="2020-12" db="EMBL/GenBank/DDBJ databases">
        <title>Metabolic potential, ecology and presence of endohyphal bacteria is reflected in genomic diversity of Mucoromycotina.</title>
        <authorList>
            <person name="Muszewska A."/>
            <person name="Okrasinska A."/>
            <person name="Steczkiewicz K."/>
            <person name="Drgas O."/>
            <person name="Orlowska M."/>
            <person name="Perlinska-Lenart U."/>
            <person name="Aleksandrzak-Piekarczyk T."/>
            <person name="Szatraj K."/>
            <person name="Zielenkiewicz U."/>
            <person name="Pilsyk S."/>
            <person name="Malc E."/>
            <person name="Mieczkowski P."/>
            <person name="Kruszewska J.S."/>
            <person name="Biernat P."/>
            <person name="Pawlowska J."/>
        </authorList>
    </citation>
    <scope>NUCLEOTIDE SEQUENCE</scope>
    <source>
        <strain evidence="3">CBS 226.32</strain>
    </source>
</reference>
<dbReference type="PANTHER" id="PTHR22997:SF0">
    <property type="entry name" value="PIH1 DOMAIN-CONTAINING PROTEIN 1"/>
    <property type="match status" value="1"/>
</dbReference>
<dbReference type="PANTHER" id="PTHR22997">
    <property type="entry name" value="PIH1 DOMAIN-CONTAINING PROTEIN 1"/>
    <property type="match status" value="1"/>
</dbReference>
<dbReference type="GO" id="GO:0005737">
    <property type="term" value="C:cytoplasm"/>
    <property type="evidence" value="ECO:0007669"/>
    <property type="project" value="TreeGrafter"/>
</dbReference>
<name>A0A8H7R388_9FUNG</name>
<dbReference type="GO" id="GO:0006364">
    <property type="term" value="P:rRNA processing"/>
    <property type="evidence" value="ECO:0007669"/>
    <property type="project" value="TreeGrafter"/>
</dbReference>
<feature type="domain" description="PIH1 N-terminal" evidence="2">
    <location>
        <begin position="70"/>
        <end position="215"/>
    </location>
</feature>